<organism evidence="2 3">
    <name type="scientific">Burkholderia territorii</name>
    <dbReference type="NCBI Taxonomy" id="1503055"/>
    <lineage>
        <taxon>Bacteria</taxon>
        <taxon>Pseudomonadati</taxon>
        <taxon>Pseudomonadota</taxon>
        <taxon>Betaproteobacteria</taxon>
        <taxon>Burkholderiales</taxon>
        <taxon>Burkholderiaceae</taxon>
        <taxon>Burkholderia</taxon>
        <taxon>Burkholderia cepacia complex</taxon>
    </lineage>
</organism>
<evidence type="ECO:0000313" key="2">
    <source>
        <dbReference type="EMBL" id="KAB0631438.1"/>
    </source>
</evidence>
<sequence>MTAAHEPSFPPSLDASPGRPAARLILALLRESRASLALALVACVLNGVASVLLVATLNR</sequence>
<evidence type="ECO:0000313" key="3">
    <source>
        <dbReference type="Proteomes" id="UP000473571"/>
    </source>
</evidence>
<evidence type="ECO:0000256" key="1">
    <source>
        <dbReference type="SAM" id="Phobius"/>
    </source>
</evidence>
<reference evidence="2 3" key="1">
    <citation type="submission" date="2019-09" db="EMBL/GenBank/DDBJ databases">
        <title>Draft genome sequences of 48 bacterial type strains from the CCUG.</title>
        <authorList>
            <person name="Tunovic T."/>
            <person name="Pineiro-Iglesias B."/>
            <person name="Unosson C."/>
            <person name="Inganas E."/>
            <person name="Ohlen M."/>
            <person name="Cardew S."/>
            <person name="Jensie-Markopoulos S."/>
            <person name="Salva-Serra F."/>
            <person name="Jaen-Luchoro D."/>
            <person name="Karlsson R."/>
            <person name="Svensson-Stadler L."/>
            <person name="Chun J."/>
            <person name="Moore E."/>
        </authorList>
    </citation>
    <scope>NUCLEOTIDE SEQUENCE [LARGE SCALE GENOMIC DNA]</scope>
    <source>
        <strain evidence="2 3">CCUG 65687</strain>
    </source>
</reference>
<accession>A0A6L3MMW0</accession>
<feature type="transmembrane region" description="Helical" evidence="1">
    <location>
        <begin position="36"/>
        <end position="57"/>
    </location>
</feature>
<keyword evidence="1" id="KW-0472">Membrane</keyword>
<name>A0A6L3MMW0_9BURK</name>
<gene>
    <name evidence="2" type="ORF">F7R13_35760</name>
</gene>
<dbReference type="Proteomes" id="UP000473571">
    <property type="component" value="Unassembled WGS sequence"/>
</dbReference>
<feature type="non-terminal residue" evidence="2">
    <location>
        <position position="59"/>
    </location>
</feature>
<dbReference type="EMBL" id="VZOL01001401">
    <property type="protein sequence ID" value="KAB0631438.1"/>
    <property type="molecule type" value="Genomic_DNA"/>
</dbReference>
<protein>
    <submittedName>
        <fullName evidence="2">Cyclic peptide export ABC transporter</fullName>
    </submittedName>
</protein>
<keyword evidence="1" id="KW-0812">Transmembrane</keyword>
<proteinExistence type="predicted"/>
<dbReference type="AlphaFoldDB" id="A0A6L3MMW0"/>
<comment type="caution">
    <text evidence="2">The sequence shown here is derived from an EMBL/GenBank/DDBJ whole genome shotgun (WGS) entry which is preliminary data.</text>
</comment>
<keyword evidence="1" id="KW-1133">Transmembrane helix</keyword>